<accession>A0A2U1PBD9</accession>
<dbReference type="EMBL" id="PKPP01001396">
    <property type="protein sequence ID" value="PWA83075.1"/>
    <property type="molecule type" value="Genomic_DNA"/>
</dbReference>
<sequence length="183" mass="20024">MVDADLVLKDRIVVYDLGGQRIGWANYDYTSSVNVSTSSTGGRSEYVNAGQIGGSEKCFLPSFNAFVSFLQVVFLRKYNVGELTALLTTDLCSFKNIVSENISRDRVLRALIEAMTNTDAAAISAGPQLPASVDKVIDFMIGLHACIYEPNFKKMTNSSTENQIEVGKIKLETWATYLLSGLS</sequence>
<evidence type="ECO:0000313" key="2">
    <source>
        <dbReference type="Proteomes" id="UP000245207"/>
    </source>
</evidence>
<dbReference type="AlphaFoldDB" id="A0A2U1PBD9"/>
<proteinExistence type="predicted"/>
<gene>
    <name evidence="1" type="ORF">CTI12_AA169810</name>
</gene>
<name>A0A2U1PBD9_ARTAN</name>
<dbReference type="STRING" id="35608.A0A2U1PBD9"/>
<protein>
    <submittedName>
        <fullName evidence="1">Aspartic peptidase</fullName>
    </submittedName>
</protein>
<dbReference type="Proteomes" id="UP000245207">
    <property type="component" value="Unassembled WGS sequence"/>
</dbReference>
<keyword evidence="2" id="KW-1185">Reference proteome</keyword>
<organism evidence="1 2">
    <name type="scientific">Artemisia annua</name>
    <name type="common">Sweet wormwood</name>
    <dbReference type="NCBI Taxonomy" id="35608"/>
    <lineage>
        <taxon>Eukaryota</taxon>
        <taxon>Viridiplantae</taxon>
        <taxon>Streptophyta</taxon>
        <taxon>Embryophyta</taxon>
        <taxon>Tracheophyta</taxon>
        <taxon>Spermatophyta</taxon>
        <taxon>Magnoliopsida</taxon>
        <taxon>eudicotyledons</taxon>
        <taxon>Gunneridae</taxon>
        <taxon>Pentapetalae</taxon>
        <taxon>asterids</taxon>
        <taxon>campanulids</taxon>
        <taxon>Asterales</taxon>
        <taxon>Asteraceae</taxon>
        <taxon>Asteroideae</taxon>
        <taxon>Anthemideae</taxon>
        <taxon>Artemisiinae</taxon>
        <taxon>Artemisia</taxon>
    </lineage>
</organism>
<reference evidence="1 2" key="1">
    <citation type="journal article" date="2018" name="Mol. Plant">
        <title>The genome of Artemisia annua provides insight into the evolution of Asteraceae family and artemisinin biosynthesis.</title>
        <authorList>
            <person name="Shen Q."/>
            <person name="Zhang L."/>
            <person name="Liao Z."/>
            <person name="Wang S."/>
            <person name="Yan T."/>
            <person name="Shi P."/>
            <person name="Liu M."/>
            <person name="Fu X."/>
            <person name="Pan Q."/>
            <person name="Wang Y."/>
            <person name="Lv Z."/>
            <person name="Lu X."/>
            <person name="Zhang F."/>
            <person name="Jiang W."/>
            <person name="Ma Y."/>
            <person name="Chen M."/>
            <person name="Hao X."/>
            <person name="Li L."/>
            <person name="Tang Y."/>
            <person name="Lv G."/>
            <person name="Zhou Y."/>
            <person name="Sun X."/>
            <person name="Brodelius P.E."/>
            <person name="Rose J.K.C."/>
            <person name="Tang K."/>
        </authorList>
    </citation>
    <scope>NUCLEOTIDE SEQUENCE [LARGE SCALE GENOMIC DNA]</scope>
    <source>
        <strain evidence="2">cv. Huhao1</strain>
        <tissue evidence="1">Leaf</tissue>
    </source>
</reference>
<evidence type="ECO:0000313" key="1">
    <source>
        <dbReference type="EMBL" id="PWA83075.1"/>
    </source>
</evidence>
<comment type="caution">
    <text evidence="1">The sequence shown here is derived from an EMBL/GenBank/DDBJ whole genome shotgun (WGS) entry which is preliminary data.</text>
</comment>